<keyword evidence="7 8" id="KW-0998">Cell outer membrane</keyword>
<dbReference type="InterPro" id="IPR037066">
    <property type="entry name" value="Plug_dom_sf"/>
</dbReference>
<evidence type="ECO:0000313" key="12">
    <source>
        <dbReference type="EMBL" id="GLS84787.1"/>
    </source>
</evidence>
<dbReference type="CDD" id="cd01347">
    <property type="entry name" value="ligand_gated_channel"/>
    <property type="match status" value="1"/>
</dbReference>
<feature type="domain" description="TonB-dependent receptor-like beta-barrel" evidence="10">
    <location>
        <begin position="213"/>
        <end position="643"/>
    </location>
</feature>
<protein>
    <submittedName>
        <fullName evidence="12">TonB-dependent receptor</fullName>
    </submittedName>
</protein>
<keyword evidence="4 8" id="KW-0812">Transmembrane</keyword>
<dbReference type="PROSITE" id="PS52016">
    <property type="entry name" value="TONB_DEPENDENT_REC_3"/>
    <property type="match status" value="1"/>
</dbReference>
<evidence type="ECO:0000259" key="10">
    <source>
        <dbReference type="Pfam" id="PF00593"/>
    </source>
</evidence>
<accession>A0AA37TNN5</accession>
<keyword evidence="2 8" id="KW-0813">Transport</keyword>
<dbReference type="Gene3D" id="2.40.170.20">
    <property type="entry name" value="TonB-dependent receptor, beta-barrel domain"/>
    <property type="match status" value="1"/>
</dbReference>
<evidence type="ECO:0000256" key="9">
    <source>
        <dbReference type="RuleBase" id="RU003357"/>
    </source>
</evidence>
<comment type="caution">
    <text evidence="12">The sequence shown here is derived from an EMBL/GenBank/DDBJ whole genome shotgun (WGS) entry which is preliminary data.</text>
</comment>
<organism evidence="12 13">
    <name type="scientific">Paraferrimonas haliotis</name>
    <dbReference type="NCBI Taxonomy" id="2013866"/>
    <lineage>
        <taxon>Bacteria</taxon>
        <taxon>Pseudomonadati</taxon>
        <taxon>Pseudomonadota</taxon>
        <taxon>Gammaproteobacteria</taxon>
        <taxon>Alteromonadales</taxon>
        <taxon>Ferrimonadaceae</taxon>
        <taxon>Paraferrimonas</taxon>
    </lineage>
</organism>
<feature type="domain" description="TonB-dependent receptor plug" evidence="11">
    <location>
        <begin position="5"/>
        <end position="109"/>
    </location>
</feature>
<dbReference type="PANTHER" id="PTHR30069">
    <property type="entry name" value="TONB-DEPENDENT OUTER MEMBRANE RECEPTOR"/>
    <property type="match status" value="1"/>
</dbReference>
<dbReference type="SUPFAM" id="SSF56935">
    <property type="entry name" value="Porins"/>
    <property type="match status" value="1"/>
</dbReference>
<evidence type="ECO:0000256" key="1">
    <source>
        <dbReference type="ARBA" id="ARBA00004571"/>
    </source>
</evidence>
<comment type="similarity">
    <text evidence="8 9">Belongs to the TonB-dependent receptor family.</text>
</comment>
<name>A0AA37TNN5_9GAMM</name>
<dbReference type="PANTHER" id="PTHR30069:SF42">
    <property type="entry name" value="FERRIC AEROBACTIN RECEPTOR"/>
    <property type="match status" value="1"/>
</dbReference>
<keyword evidence="13" id="KW-1185">Reference proteome</keyword>
<dbReference type="InterPro" id="IPR039426">
    <property type="entry name" value="TonB-dep_rcpt-like"/>
</dbReference>
<evidence type="ECO:0000256" key="4">
    <source>
        <dbReference type="ARBA" id="ARBA00022692"/>
    </source>
</evidence>
<evidence type="ECO:0000313" key="13">
    <source>
        <dbReference type="Proteomes" id="UP001157439"/>
    </source>
</evidence>
<dbReference type="GO" id="GO:0009279">
    <property type="term" value="C:cell outer membrane"/>
    <property type="evidence" value="ECO:0007669"/>
    <property type="project" value="UniProtKB-SubCell"/>
</dbReference>
<evidence type="ECO:0000256" key="7">
    <source>
        <dbReference type="ARBA" id="ARBA00023237"/>
    </source>
</evidence>
<proteinExistence type="inferred from homology"/>
<reference evidence="12 13" key="1">
    <citation type="journal article" date="2014" name="Int. J. Syst. Evol. Microbiol.">
        <title>Complete genome sequence of Corynebacterium casei LMG S-19264T (=DSM 44701T), isolated from a smear-ripened cheese.</title>
        <authorList>
            <consortium name="US DOE Joint Genome Institute (JGI-PGF)"/>
            <person name="Walter F."/>
            <person name="Albersmeier A."/>
            <person name="Kalinowski J."/>
            <person name="Ruckert C."/>
        </authorList>
    </citation>
    <scope>NUCLEOTIDE SEQUENCE [LARGE SCALE GENOMIC DNA]</scope>
    <source>
        <strain evidence="12 13">NBRC 112785</strain>
    </source>
</reference>
<dbReference type="EMBL" id="BSPO01000004">
    <property type="protein sequence ID" value="GLS84787.1"/>
    <property type="molecule type" value="Genomic_DNA"/>
</dbReference>
<evidence type="ECO:0000256" key="8">
    <source>
        <dbReference type="PROSITE-ProRule" id="PRU01360"/>
    </source>
</evidence>
<keyword evidence="5 9" id="KW-0798">TonB box</keyword>
<dbReference type="GO" id="GO:0015344">
    <property type="term" value="F:siderophore uptake transmembrane transporter activity"/>
    <property type="evidence" value="ECO:0007669"/>
    <property type="project" value="TreeGrafter"/>
</dbReference>
<dbReference type="Gene3D" id="2.170.130.10">
    <property type="entry name" value="TonB-dependent receptor, plug domain"/>
    <property type="match status" value="1"/>
</dbReference>
<dbReference type="Pfam" id="PF00593">
    <property type="entry name" value="TonB_dep_Rec_b-barrel"/>
    <property type="match status" value="1"/>
</dbReference>
<dbReference type="AlphaFoldDB" id="A0AA37TNN5"/>
<dbReference type="InterPro" id="IPR012910">
    <property type="entry name" value="Plug_dom"/>
</dbReference>
<dbReference type="GO" id="GO:0044718">
    <property type="term" value="P:siderophore transmembrane transport"/>
    <property type="evidence" value="ECO:0007669"/>
    <property type="project" value="TreeGrafter"/>
</dbReference>
<evidence type="ECO:0000256" key="6">
    <source>
        <dbReference type="ARBA" id="ARBA00023136"/>
    </source>
</evidence>
<dbReference type="Proteomes" id="UP001157439">
    <property type="component" value="Unassembled WGS sequence"/>
</dbReference>
<keyword evidence="12" id="KW-0675">Receptor</keyword>
<keyword evidence="6 8" id="KW-0472">Membrane</keyword>
<keyword evidence="3 8" id="KW-1134">Transmembrane beta strand</keyword>
<evidence type="ECO:0000256" key="2">
    <source>
        <dbReference type="ARBA" id="ARBA00022448"/>
    </source>
</evidence>
<gene>
    <name evidence="12" type="ORF">GCM10007894_27640</name>
</gene>
<dbReference type="InterPro" id="IPR036942">
    <property type="entry name" value="Beta-barrel_TonB_sf"/>
</dbReference>
<dbReference type="Pfam" id="PF07715">
    <property type="entry name" value="Plug"/>
    <property type="match status" value="1"/>
</dbReference>
<comment type="subcellular location">
    <subcellularLocation>
        <location evidence="1 8">Cell outer membrane</location>
        <topology evidence="1 8">Multi-pass membrane protein</topology>
    </subcellularLocation>
</comment>
<evidence type="ECO:0000256" key="3">
    <source>
        <dbReference type="ARBA" id="ARBA00022452"/>
    </source>
</evidence>
<evidence type="ECO:0000256" key="5">
    <source>
        <dbReference type="ARBA" id="ARBA00023077"/>
    </source>
</evidence>
<sequence>MDKPVSSIPNMVTVIDQEQLQQQLAVSNDLSTIIGNLAPGFSPSRQKMSSTGETLRGRKPLIMIDGVPQSNPLRDGGRSGKTIDPAMIERIEIIHGANAMHGMGAQGGIINYITKKAEGETEHRITLEASAPTDGGSDGIGFATTYSFAAAGDSTDVLGSISYRNEGIYYDAKGNPIGMDTTQGESADSQSANGFIKVGKDFDESRLQFMASHYQIKNNGDWMTVNGDKDNGIPTGAEKSPQPWEAANNTVTTASLDYSHQDIFGQQMNIQAFSQNFKALYGGGCWASFYNPEFEGSDQVTPCGTGDNGETLYYEQSQNHSNKLGLKVSFLNRNLFDSNVKLAYGVDVFRDTTKQDLYVTGYEWVPESRYDNIAGYAQADYNITSKLTVSGGLRYEHAKLVVDDYKTLWGSGYVDVKGGSPDFSKTLGNLGLNYQLNKQWRLYTNFSQGFSMPDIGRVLRDGNNFINNPSIDDNLSITPIVTDNYDIGFDYSGGDWLIKAAYFVSHSDFGSRLQRNDDGIYEVKREENQIRGIEASATWYVTDQDDLGVNMAFTEGKYDSNKDGTLDTDLDGSNISPNRINLYWARMFDNDMSLRLQANMFLSRDFKDKDNAVTASFHGYTTFDASLAIPLSYGQVNLAVQNLTNTDYFTYYSQTVGNDSRYFKGRGRLVTVSYSVAF</sequence>
<evidence type="ECO:0000259" key="11">
    <source>
        <dbReference type="Pfam" id="PF07715"/>
    </source>
</evidence>
<dbReference type="InterPro" id="IPR000531">
    <property type="entry name" value="Beta-barrel_TonB"/>
</dbReference>